<feature type="region of interest" description="Disordered" evidence="3">
    <location>
        <begin position="56"/>
        <end position="85"/>
    </location>
</feature>
<evidence type="ECO:0000256" key="3">
    <source>
        <dbReference type="SAM" id="MobiDB-lite"/>
    </source>
</evidence>
<dbReference type="Pfam" id="PF00172">
    <property type="entry name" value="Zn_clus"/>
    <property type="match status" value="1"/>
</dbReference>
<gene>
    <name evidence="5" type="ORF">BCR34DRAFT_485278</name>
</gene>
<dbReference type="InterPro" id="IPR036864">
    <property type="entry name" value="Zn2-C6_fun-type_DNA-bd_sf"/>
</dbReference>
<dbReference type="Proteomes" id="UP000193144">
    <property type="component" value="Unassembled WGS sequence"/>
</dbReference>
<protein>
    <recommendedName>
        <fullName evidence="4">Zn(2)-C6 fungal-type domain-containing protein</fullName>
    </recommendedName>
</protein>
<comment type="caution">
    <text evidence="5">The sequence shown here is derived from an EMBL/GenBank/DDBJ whole genome shotgun (WGS) entry which is preliminary data.</text>
</comment>
<dbReference type="GO" id="GO:0000981">
    <property type="term" value="F:DNA-binding transcription factor activity, RNA polymerase II-specific"/>
    <property type="evidence" value="ECO:0007669"/>
    <property type="project" value="InterPro"/>
</dbReference>
<dbReference type="AlphaFoldDB" id="A0A1Y1ZK80"/>
<dbReference type="PROSITE" id="PS50048">
    <property type="entry name" value="ZN2_CY6_FUNGAL_2"/>
    <property type="match status" value="1"/>
</dbReference>
<reference evidence="5 6" key="1">
    <citation type="submission" date="2016-07" db="EMBL/GenBank/DDBJ databases">
        <title>Pervasive Adenine N6-methylation of Active Genes in Fungi.</title>
        <authorList>
            <consortium name="DOE Joint Genome Institute"/>
            <person name="Mondo S.J."/>
            <person name="Dannebaum R.O."/>
            <person name="Kuo R.C."/>
            <person name="Labutti K."/>
            <person name="Haridas S."/>
            <person name="Kuo A."/>
            <person name="Salamov A."/>
            <person name="Ahrendt S.R."/>
            <person name="Lipzen A."/>
            <person name="Sullivan W."/>
            <person name="Andreopoulos W.B."/>
            <person name="Clum A."/>
            <person name="Lindquist E."/>
            <person name="Daum C."/>
            <person name="Ramamoorthy G.K."/>
            <person name="Gryganskyi A."/>
            <person name="Culley D."/>
            <person name="Magnuson J.K."/>
            <person name="James T.Y."/>
            <person name="O'Malley M.A."/>
            <person name="Stajich J.E."/>
            <person name="Spatafora J.W."/>
            <person name="Visel A."/>
            <person name="Grigoriev I.V."/>
        </authorList>
    </citation>
    <scope>NUCLEOTIDE SEQUENCE [LARGE SCALE GENOMIC DNA]</scope>
    <source>
        <strain evidence="5 6">CBS 115471</strain>
    </source>
</reference>
<dbReference type="PANTHER" id="PTHR47431">
    <property type="entry name" value="ZN(II)2CYS6 TRANSCRIPTION FACTOR (EUROFUNG)-RELATED"/>
    <property type="match status" value="1"/>
</dbReference>
<dbReference type="SMART" id="SM00906">
    <property type="entry name" value="Fungal_trans"/>
    <property type="match status" value="1"/>
</dbReference>
<proteinExistence type="predicted"/>
<feature type="domain" description="Zn(2)-C6 fungal-type" evidence="4">
    <location>
        <begin position="24"/>
        <end position="54"/>
    </location>
</feature>
<dbReference type="CDD" id="cd12148">
    <property type="entry name" value="fungal_TF_MHR"/>
    <property type="match status" value="1"/>
</dbReference>
<dbReference type="InterPro" id="IPR001138">
    <property type="entry name" value="Zn2Cys6_DnaBD"/>
</dbReference>
<dbReference type="SMART" id="SM00066">
    <property type="entry name" value="GAL4"/>
    <property type="match status" value="1"/>
</dbReference>
<dbReference type="PROSITE" id="PS00463">
    <property type="entry name" value="ZN2_CY6_FUNGAL_1"/>
    <property type="match status" value="1"/>
</dbReference>
<keyword evidence="1" id="KW-0479">Metal-binding</keyword>
<evidence type="ECO:0000256" key="2">
    <source>
        <dbReference type="ARBA" id="ARBA00023242"/>
    </source>
</evidence>
<evidence type="ECO:0000313" key="5">
    <source>
        <dbReference type="EMBL" id="ORY10670.1"/>
    </source>
</evidence>
<dbReference type="OrthoDB" id="10067394at2759"/>
<name>A0A1Y1ZK80_9PLEO</name>
<dbReference type="CDD" id="cd00067">
    <property type="entry name" value="GAL4"/>
    <property type="match status" value="1"/>
</dbReference>
<evidence type="ECO:0000256" key="1">
    <source>
        <dbReference type="ARBA" id="ARBA00022723"/>
    </source>
</evidence>
<evidence type="ECO:0000259" key="4">
    <source>
        <dbReference type="PROSITE" id="PS50048"/>
    </source>
</evidence>
<dbReference type="SUPFAM" id="SSF57701">
    <property type="entry name" value="Zn2/Cys6 DNA-binding domain"/>
    <property type="match status" value="1"/>
</dbReference>
<sequence>METTTVSSTGISPGCRPPRRVALACVQCRNRKVKCDASMPVCKRCQADDKHCEYLKSRRGGRPRHKHSSEKSTTAGDHPPPTMSTQWDEVFAAASSNIISYDELSMEGSSQTCSISGATSSTLPFEGSNDHLLTQYYTFFHPAHPSVLPRWSLQARNSSNPSSLEPLLPVMIYIGSIFTPSVPSAPLENIALRLLDSTRARGGRPSPFFVQALELYAVAVYWNNQTERALELLHEAIRGALGLGMHRTEWAVEHGEGDPVLEECWRRTWWMIYVTDAHISGSTHTYPTKTGATQPDTRLPCEDHQYESGNIPPPLSLKTYNVREFSDSEFSSFAHLVGFTQALNRVLSTRRARDPENAKTICSNADTCMTAWCSLLPTSKRRLLKADGSVDELLFTANILMHTYLVDLHRELSSLKYSPIESVSKCSPPPPPENCHNIKEDAHTHTAKVLFAIEKLNGLLLLPTRLVTHTPFIICMVANMTIAHLSACRYVFQEPKLFLEREKIRLNMGALKMLGEYWPLGERTYRELGIIAREILSLADEDIQVPEESPLMADFLGTDFEFDCAFDLSDLFGSSVGGVSMNGTSMGGMSMGGGLSNLLMT</sequence>
<dbReference type="GO" id="GO:0006351">
    <property type="term" value="P:DNA-templated transcription"/>
    <property type="evidence" value="ECO:0007669"/>
    <property type="project" value="InterPro"/>
</dbReference>
<dbReference type="InterPro" id="IPR007219">
    <property type="entry name" value="XnlR_reg_dom"/>
</dbReference>
<dbReference type="PANTHER" id="PTHR47431:SF4">
    <property type="entry name" value="ZN(II)2CYS6 TRANSCRIPTION FACTOR (EUROFUNG)"/>
    <property type="match status" value="1"/>
</dbReference>
<dbReference type="GO" id="GO:0008270">
    <property type="term" value="F:zinc ion binding"/>
    <property type="evidence" value="ECO:0007669"/>
    <property type="project" value="InterPro"/>
</dbReference>
<dbReference type="Pfam" id="PF04082">
    <property type="entry name" value="Fungal_trans"/>
    <property type="match status" value="1"/>
</dbReference>
<evidence type="ECO:0000313" key="6">
    <source>
        <dbReference type="Proteomes" id="UP000193144"/>
    </source>
</evidence>
<dbReference type="STRING" id="1231657.A0A1Y1ZK80"/>
<organism evidence="5 6">
    <name type="scientific">Clohesyomyces aquaticus</name>
    <dbReference type="NCBI Taxonomy" id="1231657"/>
    <lineage>
        <taxon>Eukaryota</taxon>
        <taxon>Fungi</taxon>
        <taxon>Dikarya</taxon>
        <taxon>Ascomycota</taxon>
        <taxon>Pezizomycotina</taxon>
        <taxon>Dothideomycetes</taxon>
        <taxon>Pleosporomycetidae</taxon>
        <taxon>Pleosporales</taxon>
        <taxon>Lindgomycetaceae</taxon>
        <taxon>Clohesyomyces</taxon>
    </lineage>
</organism>
<dbReference type="EMBL" id="MCFA01000070">
    <property type="protein sequence ID" value="ORY10670.1"/>
    <property type="molecule type" value="Genomic_DNA"/>
</dbReference>
<keyword evidence="2" id="KW-0539">Nucleus</keyword>
<dbReference type="GO" id="GO:0003677">
    <property type="term" value="F:DNA binding"/>
    <property type="evidence" value="ECO:0007669"/>
    <property type="project" value="InterPro"/>
</dbReference>
<keyword evidence="6" id="KW-1185">Reference proteome</keyword>
<accession>A0A1Y1ZK80</accession>
<feature type="compositionally biased region" description="Basic residues" evidence="3">
    <location>
        <begin position="57"/>
        <end position="68"/>
    </location>
</feature>
<dbReference type="Gene3D" id="4.10.240.10">
    <property type="entry name" value="Zn(2)-C6 fungal-type DNA-binding domain"/>
    <property type="match status" value="1"/>
</dbReference>